<dbReference type="EMBL" id="CAXAJV020001281">
    <property type="protein sequence ID" value="CAL7934741.1"/>
    <property type="molecule type" value="Genomic_DNA"/>
</dbReference>
<reference evidence="1 2" key="1">
    <citation type="submission" date="2024-08" db="EMBL/GenBank/DDBJ databases">
        <authorList>
            <person name="Will J Nash"/>
            <person name="Angela Man"/>
            <person name="Seanna McTaggart"/>
            <person name="Kendall Baker"/>
            <person name="Tom Barker"/>
            <person name="Leah Catchpole"/>
            <person name="Alex Durrant"/>
            <person name="Karim Gharbi"/>
            <person name="Naomi Irish"/>
            <person name="Gemy Kaithakottil"/>
            <person name="Debby Ku"/>
            <person name="Aaliyah Providence"/>
            <person name="Felix Shaw"/>
            <person name="David Swarbreck"/>
            <person name="Chris Watkins"/>
            <person name="Ann M. McCartney"/>
            <person name="Giulio Formenti"/>
            <person name="Alice Mouton"/>
            <person name="Noel Vella"/>
            <person name="Bjorn M von Reumont"/>
            <person name="Adriana Vella"/>
            <person name="Wilfried Haerty"/>
        </authorList>
    </citation>
    <scope>NUCLEOTIDE SEQUENCE [LARGE SCALE GENOMIC DNA]</scope>
</reference>
<organism evidence="1 2">
    <name type="scientific">Xylocopa violacea</name>
    <name type="common">Violet carpenter bee</name>
    <name type="synonym">Apis violacea</name>
    <dbReference type="NCBI Taxonomy" id="135666"/>
    <lineage>
        <taxon>Eukaryota</taxon>
        <taxon>Metazoa</taxon>
        <taxon>Ecdysozoa</taxon>
        <taxon>Arthropoda</taxon>
        <taxon>Hexapoda</taxon>
        <taxon>Insecta</taxon>
        <taxon>Pterygota</taxon>
        <taxon>Neoptera</taxon>
        <taxon>Endopterygota</taxon>
        <taxon>Hymenoptera</taxon>
        <taxon>Apocrita</taxon>
        <taxon>Aculeata</taxon>
        <taxon>Apoidea</taxon>
        <taxon>Anthophila</taxon>
        <taxon>Apidae</taxon>
        <taxon>Xylocopa</taxon>
        <taxon>Xylocopa</taxon>
    </lineage>
</organism>
<proteinExistence type="predicted"/>
<sequence>MIDFRKQEAKIPVFLFHFLSDRAIVKSITRYVQRRLCGTSEEFADDDNNAGFYVFGDTCVNSWISWFPALVAERNNADLNPSAVCPEHKWTTGITLASVFPTLAVTGA</sequence>
<comment type="caution">
    <text evidence="1">The sequence shown here is derived from an EMBL/GenBank/DDBJ whole genome shotgun (WGS) entry which is preliminary data.</text>
</comment>
<keyword evidence="2" id="KW-1185">Reference proteome</keyword>
<dbReference type="Proteomes" id="UP001642520">
    <property type="component" value="Unassembled WGS sequence"/>
</dbReference>
<protein>
    <submittedName>
        <fullName evidence="1">Uncharacterized protein</fullName>
    </submittedName>
</protein>
<evidence type="ECO:0000313" key="1">
    <source>
        <dbReference type="EMBL" id="CAL7934741.1"/>
    </source>
</evidence>
<gene>
    <name evidence="1" type="ORF">XYLVIOL_LOCUS1197</name>
</gene>
<evidence type="ECO:0000313" key="2">
    <source>
        <dbReference type="Proteomes" id="UP001642520"/>
    </source>
</evidence>
<accession>A0ABP1N4Z2</accession>
<name>A0ABP1N4Z2_XYLVO</name>